<gene>
    <name evidence="1" type="ORF">AGERDE_LOCUS12448</name>
</gene>
<protein>
    <submittedName>
        <fullName evidence="1">7042_t:CDS:1</fullName>
    </submittedName>
</protein>
<evidence type="ECO:0000313" key="1">
    <source>
        <dbReference type="EMBL" id="CAG8675573.1"/>
    </source>
</evidence>
<dbReference type="AlphaFoldDB" id="A0A9N9EFX1"/>
<accession>A0A9N9EFX1</accession>
<comment type="caution">
    <text evidence="1">The sequence shown here is derived from an EMBL/GenBank/DDBJ whole genome shotgun (WGS) entry which is preliminary data.</text>
</comment>
<dbReference type="EMBL" id="CAJVPL010008780">
    <property type="protein sequence ID" value="CAG8675573.1"/>
    <property type="molecule type" value="Genomic_DNA"/>
</dbReference>
<proteinExistence type="predicted"/>
<feature type="non-terminal residue" evidence="1">
    <location>
        <position position="1"/>
    </location>
</feature>
<keyword evidence="2" id="KW-1185">Reference proteome</keyword>
<organism evidence="1 2">
    <name type="scientific">Ambispora gerdemannii</name>
    <dbReference type="NCBI Taxonomy" id="144530"/>
    <lineage>
        <taxon>Eukaryota</taxon>
        <taxon>Fungi</taxon>
        <taxon>Fungi incertae sedis</taxon>
        <taxon>Mucoromycota</taxon>
        <taxon>Glomeromycotina</taxon>
        <taxon>Glomeromycetes</taxon>
        <taxon>Archaeosporales</taxon>
        <taxon>Ambisporaceae</taxon>
        <taxon>Ambispora</taxon>
    </lineage>
</organism>
<reference evidence="1" key="1">
    <citation type="submission" date="2021-06" db="EMBL/GenBank/DDBJ databases">
        <authorList>
            <person name="Kallberg Y."/>
            <person name="Tangrot J."/>
            <person name="Rosling A."/>
        </authorList>
    </citation>
    <scope>NUCLEOTIDE SEQUENCE</scope>
    <source>
        <strain evidence="1">MT106</strain>
    </source>
</reference>
<evidence type="ECO:0000313" key="2">
    <source>
        <dbReference type="Proteomes" id="UP000789831"/>
    </source>
</evidence>
<name>A0A9N9EFX1_9GLOM</name>
<dbReference type="Proteomes" id="UP000789831">
    <property type="component" value="Unassembled WGS sequence"/>
</dbReference>
<sequence length="61" mass="7434">EAYQNTFGLSDIIERTARTRFPTVMQLVSDFEIKLIQYRTNRGFPGWWQAFKDWNYHLYTI</sequence>